<dbReference type="SMART" id="SM00331">
    <property type="entry name" value="PP2C_SIG"/>
    <property type="match status" value="1"/>
</dbReference>
<dbReference type="InterPro" id="IPR036457">
    <property type="entry name" value="PPM-type-like_dom_sf"/>
</dbReference>
<dbReference type="GO" id="GO:0016791">
    <property type="term" value="F:phosphatase activity"/>
    <property type="evidence" value="ECO:0007669"/>
    <property type="project" value="TreeGrafter"/>
</dbReference>
<dbReference type="Proteomes" id="UP000636661">
    <property type="component" value="Unassembled WGS sequence"/>
</dbReference>
<dbReference type="InterPro" id="IPR001932">
    <property type="entry name" value="PPM-type_phosphatase-like_dom"/>
</dbReference>
<evidence type="ECO:0000256" key="1">
    <source>
        <dbReference type="ARBA" id="ARBA00022801"/>
    </source>
</evidence>
<dbReference type="InterPro" id="IPR035965">
    <property type="entry name" value="PAS-like_dom_sf"/>
</dbReference>
<dbReference type="Pfam" id="PF07228">
    <property type="entry name" value="SpoIIE"/>
    <property type="match status" value="1"/>
</dbReference>
<keyword evidence="1" id="KW-0378">Hydrolase</keyword>
<evidence type="ECO:0000259" key="2">
    <source>
        <dbReference type="SMART" id="SM00331"/>
    </source>
</evidence>
<dbReference type="AlphaFoldDB" id="A0A918I0B6"/>
<dbReference type="EMBL" id="BMTP01000010">
    <property type="protein sequence ID" value="GGU47244.1"/>
    <property type="molecule type" value="Genomic_DNA"/>
</dbReference>
<feature type="domain" description="PPM-type phosphatase" evidence="2">
    <location>
        <begin position="303"/>
        <end position="518"/>
    </location>
</feature>
<reference evidence="3" key="2">
    <citation type="submission" date="2020-09" db="EMBL/GenBank/DDBJ databases">
        <authorList>
            <person name="Sun Q."/>
            <person name="Ohkuma M."/>
        </authorList>
    </citation>
    <scope>NUCLEOTIDE SEQUENCE</scope>
    <source>
        <strain evidence="3">JCM 4391</strain>
    </source>
</reference>
<dbReference type="InterPro" id="IPR029016">
    <property type="entry name" value="GAF-like_dom_sf"/>
</dbReference>
<gene>
    <name evidence="3" type="ORF">GCM10010274_39420</name>
</gene>
<name>A0A918I0B6_9ACTN</name>
<sequence>MELAAFRAMAKLLPYAVVVCTASGRLLAVNPATRRTVDTLVPGADLLDLVLDADEVAVRLKQWLRSGSPLPGVMTVRDGEGRPVRLRCHGARAAWWRGPEPAVQLHLNRLDVSDRFVALSQRVSLMNQQMAYRRAIAEQRDKLLRAETEARARMQRLYRLTAALAASADLTDVCEAVHKSAPQALDAMGVTLELHPRRVVPSLSPTDTLPVTTASWTDLDLLHGASPAAPLPEAARRVPLEAEGVVLGSLVVRYAPGTEPDPDHTTAIAQQIAQAVRRAGLFEHEHGLAVRLQRSLLPRLPEVPGLDIASGYAPGTHMVDVGGDWYDVHLLDEDTVGFTIGDVAGHGIAQATAMAQINTVLRSISRRHSDHLPTVMAELNDFLGTYHEGLMATACYATFHRSTRTLRYTRAGHPPPLLVRGDGTTEYLEAALAPPLGPVPFTRYPQEELTVPAGATLVLYTDGLIERRGESLDVGLDRLARTAAGTAGLDARGTCDLLLHQQPDSDLPDDRALLIVRFPPAAGPGD</sequence>
<evidence type="ECO:0000313" key="4">
    <source>
        <dbReference type="Proteomes" id="UP000636661"/>
    </source>
</evidence>
<reference evidence="3" key="1">
    <citation type="journal article" date="2014" name="Int. J. Syst. Evol. Microbiol.">
        <title>Complete genome sequence of Corynebacterium casei LMG S-19264T (=DSM 44701T), isolated from a smear-ripened cheese.</title>
        <authorList>
            <consortium name="US DOE Joint Genome Institute (JGI-PGF)"/>
            <person name="Walter F."/>
            <person name="Albersmeier A."/>
            <person name="Kalinowski J."/>
            <person name="Ruckert C."/>
        </authorList>
    </citation>
    <scope>NUCLEOTIDE SEQUENCE</scope>
    <source>
        <strain evidence="3">JCM 4391</strain>
    </source>
</reference>
<evidence type="ECO:0000313" key="3">
    <source>
        <dbReference type="EMBL" id="GGU47244.1"/>
    </source>
</evidence>
<protein>
    <recommendedName>
        <fullName evidence="2">PPM-type phosphatase domain-containing protein</fullName>
    </recommendedName>
</protein>
<dbReference type="SUPFAM" id="SSF55785">
    <property type="entry name" value="PYP-like sensor domain (PAS domain)"/>
    <property type="match status" value="1"/>
</dbReference>
<keyword evidence="4" id="KW-1185">Reference proteome</keyword>
<proteinExistence type="predicted"/>
<comment type="caution">
    <text evidence="3">The sequence shown here is derived from an EMBL/GenBank/DDBJ whole genome shotgun (WGS) entry which is preliminary data.</text>
</comment>
<organism evidence="3 4">
    <name type="scientific">Streptomyces lavendofoliae</name>
    <dbReference type="NCBI Taxonomy" id="67314"/>
    <lineage>
        <taxon>Bacteria</taxon>
        <taxon>Bacillati</taxon>
        <taxon>Actinomycetota</taxon>
        <taxon>Actinomycetes</taxon>
        <taxon>Kitasatosporales</taxon>
        <taxon>Streptomycetaceae</taxon>
        <taxon>Streptomyces</taxon>
    </lineage>
</organism>
<dbReference type="PANTHER" id="PTHR43156:SF2">
    <property type="entry name" value="STAGE II SPORULATION PROTEIN E"/>
    <property type="match status" value="1"/>
</dbReference>
<dbReference type="Gene3D" id="3.30.450.40">
    <property type="match status" value="1"/>
</dbReference>
<dbReference type="InterPro" id="IPR052016">
    <property type="entry name" value="Bact_Sigma-Reg"/>
</dbReference>
<dbReference type="RefSeq" id="WP_189552201.1">
    <property type="nucleotide sequence ID" value="NZ_BMTP01000010.1"/>
</dbReference>
<dbReference type="SUPFAM" id="SSF81606">
    <property type="entry name" value="PP2C-like"/>
    <property type="match status" value="1"/>
</dbReference>
<dbReference type="PANTHER" id="PTHR43156">
    <property type="entry name" value="STAGE II SPORULATION PROTEIN E-RELATED"/>
    <property type="match status" value="1"/>
</dbReference>
<accession>A0A918I0B6</accession>
<dbReference type="Gene3D" id="3.60.40.10">
    <property type="entry name" value="PPM-type phosphatase domain"/>
    <property type="match status" value="1"/>
</dbReference>